<accession>A0A448XLE0</accession>
<name>A0A448XLE0_9PLAT</name>
<evidence type="ECO:0000313" key="2">
    <source>
        <dbReference type="EMBL" id="VEL39373.1"/>
    </source>
</evidence>
<sequence>MYVKVSVAFPAVAIPDSEHKLTVPTLSQREYLEFSHHPSCLTARLPGSAATAGRESGRRRTDSASSTPPSSSQLPVWV</sequence>
<keyword evidence="3" id="KW-1185">Reference proteome</keyword>
<feature type="region of interest" description="Disordered" evidence="1">
    <location>
        <begin position="41"/>
        <end position="78"/>
    </location>
</feature>
<reference evidence="2" key="1">
    <citation type="submission" date="2018-11" db="EMBL/GenBank/DDBJ databases">
        <authorList>
            <consortium name="Pathogen Informatics"/>
        </authorList>
    </citation>
    <scope>NUCLEOTIDE SEQUENCE</scope>
</reference>
<dbReference type="EMBL" id="CAAALY010261063">
    <property type="protein sequence ID" value="VEL39373.1"/>
    <property type="molecule type" value="Genomic_DNA"/>
</dbReference>
<gene>
    <name evidence="2" type="ORF">PXEA_LOCUS32813</name>
</gene>
<evidence type="ECO:0000313" key="3">
    <source>
        <dbReference type="Proteomes" id="UP000784294"/>
    </source>
</evidence>
<dbReference type="Proteomes" id="UP000784294">
    <property type="component" value="Unassembled WGS sequence"/>
</dbReference>
<evidence type="ECO:0000256" key="1">
    <source>
        <dbReference type="SAM" id="MobiDB-lite"/>
    </source>
</evidence>
<proteinExistence type="predicted"/>
<organism evidence="2 3">
    <name type="scientific">Protopolystoma xenopodis</name>
    <dbReference type="NCBI Taxonomy" id="117903"/>
    <lineage>
        <taxon>Eukaryota</taxon>
        <taxon>Metazoa</taxon>
        <taxon>Spiralia</taxon>
        <taxon>Lophotrochozoa</taxon>
        <taxon>Platyhelminthes</taxon>
        <taxon>Monogenea</taxon>
        <taxon>Polyopisthocotylea</taxon>
        <taxon>Polystomatidea</taxon>
        <taxon>Polystomatidae</taxon>
        <taxon>Protopolystoma</taxon>
    </lineage>
</organism>
<feature type="compositionally biased region" description="Low complexity" evidence="1">
    <location>
        <begin position="63"/>
        <end position="72"/>
    </location>
</feature>
<comment type="caution">
    <text evidence="2">The sequence shown here is derived from an EMBL/GenBank/DDBJ whole genome shotgun (WGS) entry which is preliminary data.</text>
</comment>
<protein>
    <submittedName>
        <fullName evidence="2">Uncharacterized protein</fullName>
    </submittedName>
</protein>
<dbReference type="AlphaFoldDB" id="A0A448XLE0"/>